<sequence length="182" mass="18580">MSATTAAGAPARRTRQYLGKYRGVVVQNVDPQGIGRIQVQVIGVFTLASSWAMPSFPVAGAQTGAVAVPPLGAGVWVEFERGDPDQPIWTGCYYSTRAEVPPMVQLVPPPVPAVTLQTPLQNAIQVSDAPPTPATGGVVLRSGTGASVVVNDSGVYLSDGKGGSITITGGVVTVNTGALVVK</sequence>
<keyword evidence="3" id="KW-1185">Reference proteome</keyword>
<dbReference type="InterPro" id="IPR037026">
    <property type="entry name" value="Vgr_OB-fold_dom_sf"/>
</dbReference>
<name>A0A239C3M5_9ACTN</name>
<dbReference type="SUPFAM" id="SSF69255">
    <property type="entry name" value="gp5 N-terminal domain-like"/>
    <property type="match status" value="1"/>
</dbReference>
<feature type="domain" description="Gp5/Type VI secretion system Vgr protein OB-fold" evidence="1">
    <location>
        <begin position="21"/>
        <end position="94"/>
    </location>
</feature>
<dbReference type="InterPro" id="IPR006531">
    <property type="entry name" value="Gp5/Vgr_OB"/>
</dbReference>
<dbReference type="AlphaFoldDB" id="A0A239C3M5"/>
<dbReference type="Gene3D" id="2.40.50.230">
    <property type="entry name" value="Gp5 N-terminal domain"/>
    <property type="match status" value="1"/>
</dbReference>
<evidence type="ECO:0000313" key="2">
    <source>
        <dbReference type="EMBL" id="SNS14231.1"/>
    </source>
</evidence>
<organism evidence="2 3">
    <name type="scientific">Geodermatophilus pulveris</name>
    <dbReference type="NCBI Taxonomy" id="1564159"/>
    <lineage>
        <taxon>Bacteria</taxon>
        <taxon>Bacillati</taxon>
        <taxon>Actinomycetota</taxon>
        <taxon>Actinomycetes</taxon>
        <taxon>Geodermatophilales</taxon>
        <taxon>Geodermatophilaceae</taxon>
        <taxon>Geodermatophilus</taxon>
    </lineage>
</organism>
<dbReference type="Pfam" id="PF04717">
    <property type="entry name" value="Phage_base_V"/>
    <property type="match status" value="1"/>
</dbReference>
<dbReference type="OrthoDB" id="9762420at2"/>
<evidence type="ECO:0000313" key="3">
    <source>
        <dbReference type="Proteomes" id="UP000198373"/>
    </source>
</evidence>
<reference evidence="3" key="1">
    <citation type="submission" date="2017-06" db="EMBL/GenBank/DDBJ databases">
        <authorList>
            <person name="Varghese N."/>
            <person name="Submissions S."/>
        </authorList>
    </citation>
    <scope>NUCLEOTIDE SEQUENCE [LARGE SCALE GENOMIC DNA]</scope>
    <source>
        <strain evidence="3">DSM 46839</strain>
    </source>
</reference>
<dbReference type="EMBL" id="FZOO01000002">
    <property type="protein sequence ID" value="SNS14231.1"/>
    <property type="molecule type" value="Genomic_DNA"/>
</dbReference>
<accession>A0A239C3M5</accession>
<protein>
    <recommendedName>
        <fullName evidence="1">Gp5/Type VI secretion system Vgr protein OB-fold domain-containing protein</fullName>
    </recommendedName>
</protein>
<gene>
    <name evidence="2" type="ORF">SAMN06893096_102203</name>
</gene>
<dbReference type="RefSeq" id="WP_089304415.1">
    <property type="nucleotide sequence ID" value="NZ_FZOO01000002.1"/>
</dbReference>
<proteinExistence type="predicted"/>
<evidence type="ECO:0000259" key="1">
    <source>
        <dbReference type="Pfam" id="PF04717"/>
    </source>
</evidence>
<dbReference type="Proteomes" id="UP000198373">
    <property type="component" value="Unassembled WGS sequence"/>
</dbReference>